<feature type="compositionally biased region" description="Basic and acidic residues" evidence="1">
    <location>
        <begin position="58"/>
        <end position="67"/>
    </location>
</feature>
<dbReference type="RefSeq" id="WP_149496931.1">
    <property type="nucleotide sequence ID" value="NZ_CP141221.1"/>
</dbReference>
<sequence>MAGDLEDFLKRAAERRAAKQRQAGTRPTRPSSGSQQSASRGQRQATSQPKRQAPQYTDSRRERQIREIDDEPILLGEPVDTESAIVEQQKRIAETRRQAEITRKRLANAKRSVPTPEVIELGPENELSDQPTGNAIEDLLNNLSKPGGAQQAFLMNEILTRPNWDD</sequence>
<feature type="compositionally biased region" description="Low complexity" evidence="1">
    <location>
        <begin position="31"/>
        <end position="48"/>
    </location>
</feature>
<evidence type="ECO:0000313" key="3">
    <source>
        <dbReference type="Proteomes" id="UP001239462"/>
    </source>
</evidence>
<dbReference type="Proteomes" id="UP001239462">
    <property type="component" value="Unassembled WGS sequence"/>
</dbReference>
<evidence type="ECO:0000256" key="1">
    <source>
        <dbReference type="SAM" id="MobiDB-lite"/>
    </source>
</evidence>
<feature type="compositionally biased region" description="Basic and acidic residues" evidence="1">
    <location>
        <begin position="7"/>
        <end position="17"/>
    </location>
</feature>
<feature type="region of interest" description="Disordered" evidence="1">
    <location>
        <begin position="108"/>
        <end position="132"/>
    </location>
</feature>
<organism evidence="2 3">
    <name type="scientific">Roseiconus lacunae</name>
    <dbReference type="NCBI Taxonomy" id="2605694"/>
    <lineage>
        <taxon>Bacteria</taxon>
        <taxon>Pseudomonadati</taxon>
        <taxon>Planctomycetota</taxon>
        <taxon>Planctomycetia</taxon>
        <taxon>Pirellulales</taxon>
        <taxon>Pirellulaceae</taxon>
        <taxon>Roseiconus</taxon>
    </lineage>
</organism>
<feature type="region of interest" description="Disordered" evidence="1">
    <location>
        <begin position="1"/>
        <end position="82"/>
    </location>
</feature>
<comment type="caution">
    <text evidence="2">The sequence shown here is derived from an EMBL/GenBank/DDBJ whole genome shotgun (WGS) entry which is preliminary data.</text>
</comment>
<proteinExistence type="predicted"/>
<protein>
    <submittedName>
        <fullName evidence="2">Uncharacterized protein</fullName>
    </submittedName>
</protein>
<accession>A0ABT7PJB8</accession>
<evidence type="ECO:0000313" key="2">
    <source>
        <dbReference type="EMBL" id="MDM4016589.1"/>
    </source>
</evidence>
<name>A0ABT7PJB8_9BACT</name>
<reference evidence="2 3" key="1">
    <citation type="submission" date="2023-06" db="EMBL/GenBank/DDBJ databases">
        <title>Roseiconus lacunae JC819 isolated from Gulf of Mannar region, Tamil Nadu.</title>
        <authorList>
            <person name="Pk S."/>
            <person name="Ch S."/>
            <person name="Ch V.R."/>
        </authorList>
    </citation>
    <scope>NUCLEOTIDE SEQUENCE [LARGE SCALE GENOMIC DNA]</scope>
    <source>
        <strain evidence="2 3">JC819</strain>
    </source>
</reference>
<gene>
    <name evidence="2" type="ORF">QTN89_14180</name>
</gene>
<dbReference type="EMBL" id="JASZZN010000009">
    <property type="protein sequence ID" value="MDM4016589.1"/>
    <property type="molecule type" value="Genomic_DNA"/>
</dbReference>
<keyword evidence="3" id="KW-1185">Reference proteome</keyword>